<name>A0A3M4LRN4_PSECI</name>
<dbReference type="EMBL" id="RBRE01000061">
    <property type="protein sequence ID" value="RMQ44142.1"/>
    <property type="molecule type" value="Genomic_DNA"/>
</dbReference>
<protein>
    <submittedName>
        <fullName evidence="2">Uncharacterized protein</fullName>
    </submittedName>
</protein>
<reference evidence="2 3" key="1">
    <citation type="submission" date="2018-08" db="EMBL/GenBank/DDBJ databases">
        <title>Recombination of ecologically and evolutionarily significant loci maintains genetic cohesion in the Pseudomonas syringae species complex.</title>
        <authorList>
            <person name="Dillon M."/>
            <person name="Thakur S."/>
            <person name="Almeida R.N.D."/>
            <person name="Weir B.S."/>
            <person name="Guttman D.S."/>
        </authorList>
    </citation>
    <scope>NUCLEOTIDE SEQUENCE [LARGE SCALE GENOMIC DNA]</scope>
    <source>
        <strain evidence="2 3">ICMP 3353</strain>
    </source>
</reference>
<feature type="transmembrane region" description="Helical" evidence="1">
    <location>
        <begin position="120"/>
        <end position="138"/>
    </location>
</feature>
<gene>
    <name evidence="2" type="ORF">ALQ04_00400</name>
</gene>
<evidence type="ECO:0000256" key="1">
    <source>
        <dbReference type="SAM" id="Phobius"/>
    </source>
</evidence>
<keyword evidence="1" id="KW-0812">Transmembrane</keyword>
<keyword evidence="1" id="KW-1133">Transmembrane helix</keyword>
<feature type="transmembrane region" description="Helical" evidence="1">
    <location>
        <begin position="90"/>
        <end position="108"/>
    </location>
</feature>
<feature type="transmembrane region" description="Helical" evidence="1">
    <location>
        <begin position="12"/>
        <end position="38"/>
    </location>
</feature>
<evidence type="ECO:0000313" key="3">
    <source>
        <dbReference type="Proteomes" id="UP000277236"/>
    </source>
</evidence>
<organism evidence="2 3">
    <name type="scientific">Pseudomonas cichorii</name>
    <dbReference type="NCBI Taxonomy" id="36746"/>
    <lineage>
        <taxon>Bacteria</taxon>
        <taxon>Pseudomonadati</taxon>
        <taxon>Pseudomonadota</taxon>
        <taxon>Gammaproteobacteria</taxon>
        <taxon>Pseudomonadales</taxon>
        <taxon>Pseudomonadaceae</taxon>
        <taxon>Pseudomonas</taxon>
    </lineage>
</organism>
<feature type="transmembrane region" description="Helical" evidence="1">
    <location>
        <begin position="58"/>
        <end position="78"/>
    </location>
</feature>
<comment type="caution">
    <text evidence="2">The sequence shown here is derived from an EMBL/GenBank/DDBJ whole genome shotgun (WGS) entry which is preliminary data.</text>
</comment>
<proteinExistence type="predicted"/>
<accession>A0A3M4LRN4</accession>
<keyword evidence="1" id="KW-0472">Membrane</keyword>
<dbReference type="Proteomes" id="UP000277236">
    <property type="component" value="Unassembled WGS sequence"/>
</dbReference>
<sequence>MKSVTFDGVRPFPAGAIIWQLAQTLWVGGLVLLHLATLAVLDQTGLAPLFIDQFANRASALLVGFAAACAVLQLVVLVRFERLASIWRDFRGQLLSIALMSSAIYYVLRHWFADALHWQLLSYLVLALSGLLLVLQPVPGRGIRAH</sequence>
<evidence type="ECO:0000313" key="2">
    <source>
        <dbReference type="EMBL" id="RMQ44142.1"/>
    </source>
</evidence>
<dbReference type="AlphaFoldDB" id="A0A3M4LRN4"/>